<evidence type="ECO:0000313" key="2">
    <source>
        <dbReference type="EMBL" id="EYT48973.1"/>
    </source>
</evidence>
<dbReference type="SUPFAM" id="SSF54736">
    <property type="entry name" value="ClpS-like"/>
    <property type="match status" value="1"/>
</dbReference>
<dbReference type="EMBL" id="AORC01000011">
    <property type="protein sequence ID" value="EYT48973.1"/>
    <property type="molecule type" value="Genomic_DNA"/>
</dbReference>
<organism evidence="2 3">
    <name type="scientific">Brachybacterium muris UCD-AY4</name>
    <dbReference type="NCBI Taxonomy" id="1249481"/>
    <lineage>
        <taxon>Bacteria</taxon>
        <taxon>Bacillati</taxon>
        <taxon>Actinomycetota</taxon>
        <taxon>Actinomycetes</taxon>
        <taxon>Micrococcales</taxon>
        <taxon>Dermabacteraceae</taxon>
        <taxon>Brachybacterium</taxon>
    </lineage>
</organism>
<dbReference type="GO" id="GO:0006412">
    <property type="term" value="P:translation"/>
    <property type="evidence" value="ECO:0007669"/>
    <property type="project" value="InterPro"/>
</dbReference>
<proteinExistence type="predicted"/>
<evidence type="ECO:0000313" key="3">
    <source>
        <dbReference type="Proteomes" id="UP000019754"/>
    </source>
</evidence>
<dbReference type="GO" id="GO:0003735">
    <property type="term" value="F:structural constituent of ribosome"/>
    <property type="evidence" value="ECO:0007669"/>
    <property type="project" value="InterPro"/>
</dbReference>
<dbReference type="Pfam" id="PF00542">
    <property type="entry name" value="Ribosomal_L12"/>
    <property type="match status" value="1"/>
</dbReference>
<evidence type="ECO:0000259" key="1">
    <source>
        <dbReference type="Pfam" id="PF00542"/>
    </source>
</evidence>
<accession>A0A022KZY8</accession>
<dbReference type="HOGENOM" id="CLU_3285934_0_0_11"/>
<dbReference type="Gene3D" id="3.30.1390.10">
    <property type="match status" value="1"/>
</dbReference>
<feature type="domain" description="Large ribosomal subunit protein bL12 C-terminal" evidence="1">
    <location>
        <begin position="6"/>
        <end position="35"/>
    </location>
</feature>
<dbReference type="Proteomes" id="UP000019754">
    <property type="component" value="Unassembled WGS sequence"/>
</dbReference>
<comment type="caution">
    <text evidence="2">The sequence shown here is derived from an EMBL/GenBank/DDBJ whole genome shotgun (WGS) entry which is preliminary data.</text>
</comment>
<dbReference type="AlphaFoldDB" id="A0A022KZY8"/>
<name>A0A022KZY8_9MICO</name>
<reference evidence="2 3" key="1">
    <citation type="journal article" date="2013" name="Genome Announc.">
        <title>Draft genome sequence of an Actinobacterium, Brachybacterium muris strain UCD-AY4.</title>
        <authorList>
            <person name="Lo J.R."/>
            <person name="Lang J.M."/>
            <person name="Darling A.E."/>
            <person name="Eisen J.A."/>
            <person name="Coil D.A."/>
        </authorList>
    </citation>
    <scope>NUCLEOTIDE SEQUENCE [LARGE SCALE GENOMIC DNA]</scope>
    <source>
        <strain evidence="2 3">UCD-AY4</strain>
    </source>
</reference>
<keyword evidence="3" id="KW-1185">Reference proteome</keyword>
<dbReference type="InterPro" id="IPR014719">
    <property type="entry name" value="Ribosomal_bL12_C/ClpS-like"/>
</dbReference>
<dbReference type="InterPro" id="IPR013823">
    <property type="entry name" value="Ribosomal_bL12_C"/>
</dbReference>
<keyword evidence="2" id="KW-0687">Ribonucleoprotein</keyword>
<protein>
    <submittedName>
        <fullName evidence="2">50S ribosomal protein L7/L12</fullName>
    </submittedName>
</protein>
<dbReference type="GO" id="GO:0005840">
    <property type="term" value="C:ribosome"/>
    <property type="evidence" value="ECO:0007669"/>
    <property type="project" value="UniProtKB-KW"/>
</dbReference>
<keyword evidence="2" id="KW-0689">Ribosomal protein</keyword>
<gene>
    <name evidence="2" type="ORF">D641_0110065</name>
</gene>
<sequence length="40" mass="4409">MQQVVAGGKLIEAIKEYRVATGAGLKEAKDAVEEYARRMQ</sequence>